<dbReference type="EMBL" id="ASHM01186811">
    <property type="protein sequence ID" value="PNX65917.1"/>
    <property type="molecule type" value="Genomic_DNA"/>
</dbReference>
<organism evidence="2 3">
    <name type="scientific">Trifolium pratense</name>
    <name type="common">Red clover</name>
    <dbReference type="NCBI Taxonomy" id="57577"/>
    <lineage>
        <taxon>Eukaryota</taxon>
        <taxon>Viridiplantae</taxon>
        <taxon>Streptophyta</taxon>
        <taxon>Embryophyta</taxon>
        <taxon>Tracheophyta</taxon>
        <taxon>Spermatophyta</taxon>
        <taxon>Magnoliopsida</taxon>
        <taxon>eudicotyledons</taxon>
        <taxon>Gunneridae</taxon>
        <taxon>Pentapetalae</taxon>
        <taxon>rosids</taxon>
        <taxon>fabids</taxon>
        <taxon>Fabales</taxon>
        <taxon>Fabaceae</taxon>
        <taxon>Papilionoideae</taxon>
        <taxon>50 kb inversion clade</taxon>
        <taxon>NPAAA clade</taxon>
        <taxon>Hologalegina</taxon>
        <taxon>IRL clade</taxon>
        <taxon>Trifolieae</taxon>
        <taxon>Trifolium</taxon>
    </lineage>
</organism>
<name>A0A2K3KI09_TRIPR</name>
<feature type="region of interest" description="Disordered" evidence="1">
    <location>
        <begin position="1"/>
        <end position="37"/>
    </location>
</feature>
<feature type="compositionally biased region" description="Polar residues" evidence="1">
    <location>
        <begin position="27"/>
        <end position="37"/>
    </location>
</feature>
<gene>
    <name evidence="2" type="ORF">L195_g062833</name>
</gene>
<feature type="compositionally biased region" description="Basic and acidic residues" evidence="1">
    <location>
        <begin position="13"/>
        <end position="24"/>
    </location>
</feature>
<accession>A0A2K3KI09</accession>
<feature type="non-terminal residue" evidence="2">
    <location>
        <position position="37"/>
    </location>
</feature>
<comment type="caution">
    <text evidence="2">The sequence shown here is derived from an EMBL/GenBank/DDBJ whole genome shotgun (WGS) entry which is preliminary data.</text>
</comment>
<proteinExistence type="predicted"/>
<sequence>MKRNTYGSHVSPAHKDSAPSKRCDWITPNSGNSLPAS</sequence>
<evidence type="ECO:0000256" key="1">
    <source>
        <dbReference type="SAM" id="MobiDB-lite"/>
    </source>
</evidence>
<evidence type="ECO:0000313" key="3">
    <source>
        <dbReference type="Proteomes" id="UP000236291"/>
    </source>
</evidence>
<reference evidence="2 3" key="2">
    <citation type="journal article" date="2017" name="Front. Plant Sci.">
        <title>Gene Classification and Mining of Molecular Markers Useful in Red Clover (Trifolium pratense) Breeding.</title>
        <authorList>
            <person name="Istvanek J."/>
            <person name="Dluhosova J."/>
            <person name="Dluhos P."/>
            <person name="Patkova L."/>
            <person name="Nedelnik J."/>
            <person name="Repkova J."/>
        </authorList>
    </citation>
    <scope>NUCLEOTIDE SEQUENCE [LARGE SCALE GENOMIC DNA]</scope>
    <source>
        <strain evidence="3">cv. Tatra</strain>
        <tissue evidence="2">Young leaves</tissue>
    </source>
</reference>
<protein>
    <submittedName>
        <fullName evidence="2">Uncharacterized protein</fullName>
    </submittedName>
</protein>
<dbReference type="Proteomes" id="UP000236291">
    <property type="component" value="Unassembled WGS sequence"/>
</dbReference>
<dbReference type="AlphaFoldDB" id="A0A2K3KI09"/>
<reference evidence="2 3" key="1">
    <citation type="journal article" date="2014" name="Am. J. Bot.">
        <title>Genome assembly and annotation for red clover (Trifolium pratense; Fabaceae).</title>
        <authorList>
            <person name="Istvanek J."/>
            <person name="Jaros M."/>
            <person name="Krenek A."/>
            <person name="Repkova J."/>
        </authorList>
    </citation>
    <scope>NUCLEOTIDE SEQUENCE [LARGE SCALE GENOMIC DNA]</scope>
    <source>
        <strain evidence="3">cv. Tatra</strain>
        <tissue evidence="2">Young leaves</tissue>
    </source>
</reference>
<evidence type="ECO:0000313" key="2">
    <source>
        <dbReference type="EMBL" id="PNX65917.1"/>
    </source>
</evidence>